<proteinExistence type="predicted"/>
<protein>
    <submittedName>
        <fullName evidence="1">Uncharacterized protein</fullName>
    </submittedName>
</protein>
<accession>A0A1E3PDQ0</accession>
<evidence type="ECO:0000313" key="2">
    <source>
        <dbReference type="Proteomes" id="UP000095009"/>
    </source>
</evidence>
<organism evidence="1 2">
    <name type="scientific">Nadsonia fulvescens var. elongata DSM 6958</name>
    <dbReference type="NCBI Taxonomy" id="857566"/>
    <lineage>
        <taxon>Eukaryota</taxon>
        <taxon>Fungi</taxon>
        <taxon>Dikarya</taxon>
        <taxon>Ascomycota</taxon>
        <taxon>Saccharomycotina</taxon>
        <taxon>Dipodascomycetes</taxon>
        <taxon>Dipodascales</taxon>
        <taxon>Dipodascales incertae sedis</taxon>
        <taxon>Nadsonia</taxon>
    </lineage>
</organism>
<keyword evidence="2" id="KW-1185">Reference proteome</keyword>
<reference evidence="1 2" key="1">
    <citation type="journal article" date="2016" name="Proc. Natl. Acad. Sci. U.S.A.">
        <title>Comparative genomics of biotechnologically important yeasts.</title>
        <authorList>
            <person name="Riley R."/>
            <person name="Haridas S."/>
            <person name="Wolfe K.H."/>
            <person name="Lopes M.R."/>
            <person name="Hittinger C.T."/>
            <person name="Goeker M."/>
            <person name="Salamov A.A."/>
            <person name="Wisecaver J.H."/>
            <person name="Long T.M."/>
            <person name="Calvey C.H."/>
            <person name="Aerts A.L."/>
            <person name="Barry K.W."/>
            <person name="Choi C."/>
            <person name="Clum A."/>
            <person name="Coughlan A.Y."/>
            <person name="Deshpande S."/>
            <person name="Douglass A.P."/>
            <person name="Hanson S.J."/>
            <person name="Klenk H.-P."/>
            <person name="LaButti K.M."/>
            <person name="Lapidus A."/>
            <person name="Lindquist E.A."/>
            <person name="Lipzen A.M."/>
            <person name="Meier-Kolthoff J.P."/>
            <person name="Ohm R.A."/>
            <person name="Otillar R.P."/>
            <person name="Pangilinan J.L."/>
            <person name="Peng Y."/>
            <person name="Rokas A."/>
            <person name="Rosa C.A."/>
            <person name="Scheuner C."/>
            <person name="Sibirny A.A."/>
            <person name="Slot J.C."/>
            <person name="Stielow J.B."/>
            <person name="Sun H."/>
            <person name="Kurtzman C.P."/>
            <person name="Blackwell M."/>
            <person name="Grigoriev I.V."/>
            <person name="Jeffries T.W."/>
        </authorList>
    </citation>
    <scope>NUCLEOTIDE SEQUENCE [LARGE SCALE GENOMIC DNA]</scope>
    <source>
        <strain evidence="1 2">DSM 6958</strain>
    </source>
</reference>
<gene>
    <name evidence="1" type="ORF">NADFUDRAFT_84179</name>
</gene>
<evidence type="ECO:0000313" key="1">
    <source>
        <dbReference type="EMBL" id="ODQ63511.1"/>
    </source>
</evidence>
<sequence length="212" mass="24545">MDTESEHVVFIPSIEDFLSDNPDNVNSNQGNRLMVITNNVIGQSELTSKFNDDKNREILPFSLLVTENDHRADRYQRSKGLTQLDIKNKNIYDREDWYKQVIKYEGGPHEIIYRHFIRWWLRNQVSANTKIQDPYSYPHRPPTRDLFTFSRPPSRLIGSTNGDINMIDYTSFTSTLSATSTTTSTPEPPLPRKLFTEFASSSSIDNMDVDMD</sequence>
<dbReference type="Proteomes" id="UP000095009">
    <property type="component" value="Unassembled WGS sequence"/>
</dbReference>
<name>A0A1E3PDQ0_9ASCO</name>
<dbReference type="EMBL" id="KV454414">
    <property type="protein sequence ID" value="ODQ63511.1"/>
    <property type="molecule type" value="Genomic_DNA"/>
</dbReference>
<dbReference type="AlphaFoldDB" id="A0A1E3PDQ0"/>